<comment type="similarity">
    <text evidence="3 8">Belongs to the arginine deiminase family.</text>
</comment>
<evidence type="ECO:0000256" key="9">
    <source>
        <dbReference type="PIRSR" id="PIRSR006356-1"/>
    </source>
</evidence>
<dbReference type="PANTHER" id="PTHR47271">
    <property type="entry name" value="ARGININE DEIMINASE"/>
    <property type="match status" value="1"/>
</dbReference>
<comment type="subcellular location">
    <subcellularLocation>
        <location evidence="1 8">Cytoplasm</location>
    </subcellularLocation>
</comment>
<dbReference type="PRINTS" id="PR01466">
    <property type="entry name" value="ARGDEIMINASE"/>
</dbReference>
<dbReference type="HAMAP" id="MF_00242">
    <property type="entry name" value="Arg_deiminase"/>
    <property type="match status" value="1"/>
</dbReference>
<gene>
    <name evidence="8" type="primary">arcA</name>
    <name evidence="10" type="ORF">E5K04_05665</name>
</gene>
<dbReference type="EC" id="3.5.3.6" evidence="8"/>
<evidence type="ECO:0000313" key="11">
    <source>
        <dbReference type="Proteomes" id="UP000308891"/>
    </source>
</evidence>
<comment type="caution">
    <text evidence="10">The sequence shown here is derived from an EMBL/GenBank/DDBJ whole genome shotgun (WGS) entry which is preliminary data.</text>
</comment>
<accession>A0A4T0UZK9</accession>
<keyword evidence="11" id="KW-1185">Reference proteome</keyword>
<evidence type="ECO:0000256" key="5">
    <source>
        <dbReference type="ARBA" id="ARBA00022503"/>
    </source>
</evidence>
<protein>
    <recommendedName>
        <fullName evidence="8">Arginine deiminase</fullName>
        <shortName evidence="8">ADI</shortName>
        <ecNumber evidence="8">3.5.3.6</ecNumber>
    </recommendedName>
    <alternativeName>
        <fullName evidence="8">Arginine dihydrolase</fullName>
        <shortName evidence="8">AD</shortName>
    </alternativeName>
</protein>
<reference evidence="10 11" key="1">
    <citation type="submission" date="2019-04" db="EMBL/GenBank/DDBJ databases">
        <title>Crenobacter sp. nov.</title>
        <authorList>
            <person name="Shi S."/>
        </authorList>
    </citation>
    <scope>NUCLEOTIDE SEQUENCE [LARGE SCALE GENOMIC DNA]</scope>
    <source>
        <strain evidence="10 11">GY 70310</strain>
    </source>
</reference>
<keyword evidence="6 8" id="KW-0378">Hydrolase</keyword>
<dbReference type="OrthoDB" id="9807502at2"/>
<dbReference type="GO" id="GO:0019546">
    <property type="term" value="P:L-arginine deiminase pathway"/>
    <property type="evidence" value="ECO:0007669"/>
    <property type="project" value="TreeGrafter"/>
</dbReference>
<dbReference type="InterPro" id="IPR003876">
    <property type="entry name" value="Arg_deiminase"/>
</dbReference>
<keyword evidence="5 8" id="KW-0056">Arginine metabolism</keyword>
<dbReference type="NCBIfam" id="NF002381">
    <property type="entry name" value="PRK01388.1"/>
    <property type="match status" value="1"/>
</dbReference>
<dbReference type="Gene3D" id="1.10.3930.10">
    <property type="entry name" value="Arginine deiminase"/>
    <property type="match status" value="1"/>
</dbReference>
<evidence type="ECO:0000256" key="3">
    <source>
        <dbReference type="ARBA" id="ARBA00010206"/>
    </source>
</evidence>
<evidence type="ECO:0000256" key="4">
    <source>
        <dbReference type="ARBA" id="ARBA00022490"/>
    </source>
</evidence>
<dbReference type="Pfam" id="PF02274">
    <property type="entry name" value="ADI"/>
    <property type="match status" value="1"/>
</dbReference>
<dbReference type="GO" id="GO:0016990">
    <property type="term" value="F:arginine deiminase activity"/>
    <property type="evidence" value="ECO:0007669"/>
    <property type="project" value="UniProtKB-UniRule"/>
</dbReference>
<keyword evidence="4 8" id="KW-0963">Cytoplasm</keyword>
<evidence type="ECO:0000256" key="1">
    <source>
        <dbReference type="ARBA" id="ARBA00004496"/>
    </source>
</evidence>
<dbReference type="PANTHER" id="PTHR47271:SF3">
    <property type="entry name" value="ARGININE DEIMINASE"/>
    <property type="match status" value="1"/>
</dbReference>
<evidence type="ECO:0000313" key="10">
    <source>
        <dbReference type="EMBL" id="TIC84659.1"/>
    </source>
</evidence>
<evidence type="ECO:0000256" key="6">
    <source>
        <dbReference type="ARBA" id="ARBA00022801"/>
    </source>
</evidence>
<evidence type="ECO:0000256" key="8">
    <source>
        <dbReference type="HAMAP-Rule" id="MF_00242"/>
    </source>
</evidence>
<dbReference type="AlphaFoldDB" id="A0A4T0UZK9"/>
<proteinExistence type="inferred from homology"/>
<comment type="catalytic activity">
    <reaction evidence="7 8">
        <text>L-arginine + H2O = L-citrulline + NH4(+)</text>
        <dbReference type="Rhea" id="RHEA:19597"/>
        <dbReference type="ChEBI" id="CHEBI:15377"/>
        <dbReference type="ChEBI" id="CHEBI:28938"/>
        <dbReference type="ChEBI" id="CHEBI:32682"/>
        <dbReference type="ChEBI" id="CHEBI:57743"/>
        <dbReference type="EC" id="3.5.3.6"/>
    </reaction>
</comment>
<dbReference type="GO" id="GO:0005737">
    <property type="term" value="C:cytoplasm"/>
    <property type="evidence" value="ECO:0007669"/>
    <property type="project" value="UniProtKB-SubCell"/>
</dbReference>
<evidence type="ECO:0000256" key="7">
    <source>
        <dbReference type="ARBA" id="ARBA00049429"/>
    </source>
</evidence>
<dbReference type="PIRSF" id="PIRSF006356">
    <property type="entry name" value="Arg_deiminase"/>
    <property type="match status" value="1"/>
</dbReference>
<sequence>MTKFGVHSECGKLHSVMVCRPGLAHKRLTPDNCHGLLFDDVIWVERAQKDHDYMVEQMRARNIHVIEAHEALAKVLDDKAGRSWILDRKVKADNVGIGMLGDLRAWLDEMPSTQLADHLIGGIAKFELPFDAKGLFGGYLDSSDFVLPPIPNSLFQRDPSCWIYEGVTLNPMYWPARRQETLILQSIYQFHPYFAGKVNVWWGDCDKDHGPATLEGGDVMPIGNGVVLIGMGERTSPQAVVQTAKAVLGKEGGATRVIACQMPKSRAAMHLDTVFSFLDIDLLSSFPDVVDEIICTSIYAGDKEGEVRFERHDGVHLVDVVKEALGLKDIQVIKTGGDAFQREREQWDDGNNVVALDRRVVVAYDRNTYTNKLMRDAGVEVVEIPASELGRGRGGGHCMTCPIIREEVKI</sequence>
<dbReference type="RefSeq" id="WP_136551930.1">
    <property type="nucleotide sequence ID" value="NZ_STGJ01000005.1"/>
</dbReference>
<dbReference type="SUPFAM" id="SSF55909">
    <property type="entry name" value="Pentein"/>
    <property type="match status" value="1"/>
</dbReference>
<dbReference type="UniPathway" id="UPA00254">
    <property type="reaction ID" value="UER00364"/>
</dbReference>
<evidence type="ECO:0000256" key="2">
    <source>
        <dbReference type="ARBA" id="ARBA00005213"/>
    </source>
</evidence>
<dbReference type="EMBL" id="STGJ01000005">
    <property type="protein sequence ID" value="TIC84659.1"/>
    <property type="molecule type" value="Genomic_DNA"/>
</dbReference>
<comment type="pathway">
    <text evidence="2 8">Amino-acid degradation; L-arginine degradation via ADI pathway; carbamoyl phosphate from L-arginine: step 1/2.</text>
</comment>
<dbReference type="Proteomes" id="UP000308891">
    <property type="component" value="Unassembled WGS sequence"/>
</dbReference>
<organism evidence="10 11">
    <name type="scientific">Crenobacter intestini</name>
    <dbReference type="NCBI Taxonomy" id="2563443"/>
    <lineage>
        <taxon>Bacteria</taxon>
        <taxon>Pseudomonadati</taxon>
        <taxon>Pseudomonadota</taxon>
        <taxon>Betaproteobacteria</taxon>
        <taxon>Neisseriales</taxon>
        <taxon>Neisseriaceae</taxon>
        <taxon>Crenobacter</taxon>
    </lineage>
</organism>
<feature type="active site" description="Amidino-cysteine intermediate" evidence="8 9">
    <location>
        <position position="398"/>
    </location>
</feature>
<name>A0A4T0UZK9_9NEIS</name>
<dbReference type="Gene3D" id="3.75.10.10">
    <property type="entry name" value="L-arginine/glycine Amidinotransferase, Chain A"/>
    <property type="match status" value="1"/>
</dbReference>